<evidence type="ECO:0000313" key="2">
    <source>
        <dbReference type="Proteomes" id="UP000004642"/>
    </source>
</evidence>
<dbReference type="AlphaFoldDB" id="G5LPT8"/>
<dbReference type="EMBL" id="AFCJ01001181">
    <property type="protein sequence ID" value="EHC38315.1"/>
    <property type="molecule type" value="Genomic_DNA"/>
</dbReference>
<organism evidence="1 2">
    <name type="scientific">Salmonella enterica subsp. enterica serovar Alachua str. R6-377</name>
    <dbReference type="NCBI Taxonomy" id="913241"/>
    <lineage>
        <taxon>Bacteria</taxon>
        <taxon>Pseudomonadati</taxon>
        <taxon>Pseudomonadota</taxon>
        <taxon>Gammaproteobacteria</taxon>
        <taxon>Enterobacterales</taxon>
        <taxon>Enterobacteriaceae</taxon>
        <taxon>Salmonella</taxon>
    </lineage>
</organism>
<evidence type="ECO:0000313" key="1">
    <source>
        <dbReference type="EMBL" id="EHC38315.1"/>
    </source>
</evidence>
<protein>
    <submittedName>
        <fullName evidence="1">Uncharacterized protein</fullName>
    </submittedName>
</protein>
<gene>
    <name evidence="1" type="ORF">LTSEALA_2764</name>
</gene>
<dbReference type="Proteomes" id="UP000004642">
    <property type="component" value="Unassembled WGS sequence"/>
</dbReference>
<comment type="caution">
    <text evidence="1">The sequence shown here is derived from an EMBL/GenBank/DDBJ whole genome shotgun (WGS) entry which is preliminary data.</text>
</comment>
<accession>G5LPT8</accession>
<name>G5LPT8_SALET</name>
<proteinExistence type="predicted"/>
<sequence>MSGNIRQPFAFLMLLRKFCPVLLREVVKINQFAMKGFAQFGGGRNGLIPFIIDQRCFFNAAWP</sequence>
<reference evidence="1 2" key="1">
    <citation type="journal article" date="2011" name="BMC Genomics">
        <title>Genome sequencing reveals diversification of virulence factor content and possible host adaptation in distinct subpopulations of Salmonella enterica.</title>
        <authorList>
            <person name="den Bakker H.C."/>
            <person name="Moreno Switt A.I."/>
            <person name="Govoni G."/>
            <person name="Cummings C.A."/>
            <person name="Ranieri M.L."/>
            <person name="Degoricija L."/>
            <person name="Hoelzer K."/>
            <person name="Rodriguez-Rivera L.D."/>
            <person name="Brown S."/>
            <person name="Bolchacova E."/>
            <person name="Furtado M.R."/>
            <person name="Wiedmann M."/>
        </authorList>
    </citation>
    <scope>NUCLEOTIDE SEQUENCE [LARGE SCALE GENOMIC DNA]</scope>
    <source>
        <strain evidence="1 2">R6-377</strain>
    </source>
</reference>